<sequence>MIPVVLGQRDPKRALVTVHIRQLGVPDRRAGGVYEDELRAHSKLISRRLDEDIAAGFIKADDMDKNVFLKGISHGPAAMICEEIDVLYKRKKHDKNGDFKLKINAYHLPLAHGVALWTAVLAMEIYDPPQHDHMERQLRWNIGHNKISPSEMLAIARGAYQYREVYKLWGVLVHQVAYDVLYDKYTIKEGNALRAAAIEARDMPELLVEMSARYVHLRDIKEHREQETERRAARN</sequence>
<dbReference type="Proteomes" id="UP001274830">
    <property type="component" value="Unassembled WGS sequence"/>
</dbReference>
<protein>
    <submittedName>
        <fullName evidence="1">Uncharacterized protein</fullName>
    </submittedName>
</protein>
<comment type="caution">
    <text evidence="1">The sequence shown here is derived from an EMBL/GenBank/DDBJ whole genome shotgun (WGS) entry which is preliminary data.</text>
</comment>
<gene>
    <name evidence="1" type="ORF">LTR78_009682</name>
</gene>
<accession>A0AAE0TTB5</accession>
<evidence type="ECO:0000313" key="1">
    <source>
        <dbReference type="EMBL" id="KAK3670441.1"/>
    </source>
</evidence>
<dbReference type="EMBL" id="JAUTXT010000056">
    <property type="protein sequence ID" value="KAK3670441.1"/>
    <property type="molecule type" value="Genomic_DNA"/>
</dbReference>
<organism evidence="1 2">
    <name type="scientific">Recurvomyces mirabilis</name>
    <dbReference type="NCBI Taxonomy" id="574656"/>
    <lineage>
        <taxon>Eukaryota</taxon>
        <taxon>Fungi</taxon>
        <taxon>Dikarya</taxon>
        <taxon>Ascomycota</taxon>
        <taxon>Pezizomycotina</taxon>
        <taxon>Dothideomycetes</taxon>
        <taxon>Dothideomycetidae</taxon>
        <taxon>Mycosphaerellales</taxon>
        <taxon>Teratosphaeriaceae</taxon>
        <taxon>Recurvomyces</taxon>
    </lineage>
</organism>
<keyword evidence="2" id="KW-1185">Reference proteome</keyword>
<name>A0AAE0TTB5_9PEZI</name>
<proteinExistence type="predicted"/>
<dbReference type="AlphaFoldDB" id="A0AAE0TTB5"/>
<reference evidence="1" key="1">
    <citation type="submission" date="2023-07" db="EMBL/GenBank/DDBJ databases">
        <title>Black Yeasts Isolated from many extreme environments.</title>
        <authorList>
            <person name="Coleine C."/>
            <person name="Stajich J.E."/>
            <person name="Selbmann L."/>
        </authorList>
    </citation>
    <scope>NUCLEOTIDE SEQUENCE</scope>
    <source>
        <strain evidence="1">CCFEE 5485</strain>
    </source>
</reference>
<evidence type="ECO:0000313" key="2">
    <source>
        <dbReference type="Proteomes" id="UP001274830"/>
    </source>
</evidence>